<dbReference type="NCBIfam" id="TIGR00758">
    <property type="entry name" value="UDG_fam4"/>
    <property type="match status" value="1"/>
</dbReference>
<dbReference type="PANTHER" id="PTHR33693:SF1">
    <property type="entry name" value="TYPE-4 URACIL-DNA GLYCOSYLASE"/>
    <property type="match status" value="1"/>
</dbReference>
<keyword evidence="7" id="KW-0227">DNA damage</keyword>
<keyword evidence="10" id="KW-0411">Iron-sulfur</keyword>
<accession>A0ABX7Q0D4</accession>
<evidence type="ECO:0000256" key="1">
    <source>
        <dbReference type="ARBA" id="ARBA00001400"/>
    </source>
</evidence>
<dbReference type="RefSeq" id="WP_207162256.1">
    <property type="nucleotide sequence ID" value="NZ_CP071382.1"/>
</dbReference>
<evidence type="ECO:0000256" key="11">
    <source>
        <dbReference type="ARBA" id="ARBA00023204"/>
    </source>
</evidence>
<feature type="domain" description="Uracil-DNA glycosylase-like" evidence="12">
    <location>
        <begin position="94"/>
        <end position="240"/>
    </location>
</feature>
<dbReference type="PANTHER" id="PTHR33693">
    <property type="entry name" value="TYPE-5 URACIL-DNA GLYCOSYLASE"/>
    <property type="match status" value="1"/>
</dbReference>
<sequence length="255" mass="27659">MGNEGGSGAVASLRRYLEELKETGVVELPRAAVTGGEKTAPPLEASPVAESALPLPVAEPHAQAAAGETLDDIRSELGECVRCQLGSQRTNLVFGVGNPRARLVFIGEAPGREEDLKGEPFVGEAGQLLTKIIQAMGFARDEVYICNVLKCRPPGNRNPHHEEIEQCAPFMLRQVRAIAPEAVVALGTFAAQTLLATKEPISRLRGRFHDYHGIPLMPTFHPAFLVRNPERKREVWADMKQVMALMGKDVPGKKG</sequence>
<name>A0ABX7Q0D4_9BACT</name>
<dbReference type="SMART" id="SM00987">
    <property type="entry name" value="UreE_C"/>
    <property type="match status" value="1"/>
</dbReference>
<dbReference type="CDD" id="cd10030">
    <property type="entry name" value="UDG-F4_TTUDGA_SPO1dp_like"/>
    <property type="match status" value="1"/>
</dbReference>
<keyword evidence="11" id="KW-0234">DNA repair</keyword>
<evidence type="ECO:0000256" key="9">
    <source>
        <dbReference type="ARBA" id="ARBA00023004"/>
    </source>
</evidence>
<keyword evidence="14" id="KW-1185">Reference proteome</keyword>
<dbReference type="SUPFAM" id="SSF52141">
    <property type="entry name" value="Uracil-DNA glycosylase-like"/>
    <property type="match status" value="1"/>
</dbReference>
<dbReference type="EMBL" id="CP071382">
    <property type="protein sequence ID" value="QSV44530.1"/>
    <property type="molecule type" value="Genomic_DNA"/>
</dbReference>
<dbReference type="Proteomes" id="UP000663651">
    <property type="component" value="Chromosome"/>
</dbReference>
<dbReference type="InterPro" id="IPR005273">
    <property type="entry name" value="Ura-DNA_glyco_family4"/>
</dbReference>
<evidence type="ECO:0000256" key="4">
    <source>
        <dbReference type="ARBA" id="ARBA00019403"/>
    </source>
</evidence>
<dbReference type="EC" id="3.2.2.27" evidence="3"/>
<dbReference type="InterPro" id="IPR005122">
    <property type="entry name" value="Uracil-DNA_glycosylase-like"/>
</dbReference>
<keyword evidence="5" id="KW-0004">4Fe-4S</keyword>
<dbReference type="SMART" id="SM00986">
    <property type="entry name" value="UDG"/>
    <property type="match status" value="1"/>
</dbReference>
<dbReference type="Pfam" id="PF03167">
    <property type="entry name" value="UDG"/>
    <property type="match status" value="1"/>
</dbReference>
<evidence type="ECO:0000259" key="12">
    <source>
        <dbReference type="SMART" id="SM00986"/>
    </source>
</evidence>
<evidence type="ECO:0000256" key="6">
    <source>
        <dbReference type="ARBA" id="ARBA00022723"/>
    </source>
</evidence>
<keyword evidence="6" id="KW-0479">Metal-binding</keyword>
<evidence type="ECO:0000256" key="7">
    <source>
        <dbReference type="ARBA" id="ARBA00022763"/>
    </source>
</evidence>
<dbReference type="InterPro" id="IPR051536">
    <property type="entry name" value="UDG_Type-4/5"/>
</dbReference>
<dbReference type="InterPro" id="IPR036895">
    <property type="entry name" value="Uracil-DNA_glycosylase-like_sf"/>
</dbReference>
<protein>
    <recommendedName>
        <fullName evidence="4">Type-4 uracil-DNA glycosylase</fullName>
        <ecNumber evidence="3">3.2.2.27</ecNumber>
    </recommendedName>
</protein>
<evidence type="ECO:0000256" key="5">
    <source>
        <dbReference type="ARBA" id="ARBA00022485"/>
    </source>
</evidence>
<evidence type="ECO:0000256" key="3">
    <source>
        <dbReference type="ARBA" id="ARBA00012030"/>
    </source>
</evidence>
<organism evidence="13 14">
    <name type="scientific">Geobacter benzoatilyticus</name>
    <dbReference type="NCBI Taxonomy" id="2815309"/>
    <lineage>
        <taxon>Bacteria</taxon>
        <taxon>Pseudomonadati</taxon>
        <taxon>Thermodesulfobacteriota</taxon>
        <taxon>Desulfuromonadia</taxon>
        <taxon>Geobacterales</taxon>
        <taxon>Geobacteraceae</taxon>
        <taxon>Geobacter</taxon>
    </lineage>
</organism>
<reference evidence="13 14" key="1">
    <citation type="submission" date="2021-03" db="EMBL/GenBank/DDBJ databases">
        <title>Geobacter metallireducens gen. nov. sp. nov., a microorganism capable of coupling the complete oxidation of organic compounds to the reduction of iron and other metals.</title>
        <authorList>
            <person name="Li Y."/>
        </authorList>
    </citation>
    <scope>NUCLEOTIDE SEQUENCE [LARGE SCALE GENOMIC DNA]</scope>
    <source>
        <strain evidence="13 14">Jerry-YX</strain>
    </source>
</reference>
<comment type="catalytic activity">
    <reaction evidence="1">
        <text>Hydrolyzes single-stranded DNA or mismatched double-stranded DNA and polynucleotides, releasing free uracil.</text>
        <dbReference type="EC" id="3.2.2.27"/>
    </reaction>
</comment>
<evidence type="ECO:0000256" key="10">
    <source>
        <dbReference type="ARBA" id="ARBA00023014"/>
    </source>
</evidence>
<evidence type="ECO:0000313" key="13">
    <source>
        <dbReference type="EMBL" id="QSV44530.1"/>
    </source>
</evidence>
<evidence type="ECO:0000256" key="8">
    <source>
        <dbReference type="ARBA" id="ARBA00022801"/>
    </source>
</evidence>
<evidence type="ECO:0000313" key="14">
    <source>
        <dbReference type="Proteomes" id="UP000663651"/>
    </source>
</evidence>
<evidence type="ECO:0000256" key="2">
    <source>
        <dbReference type="ARBA" id="ARBA00006521"/>
    </source>
</evidence>
<proteinExistence type="inferred from homology"/>
<keyword evidence="8" id="KW-0378">Hydrolase</keyword>
<keyword evidence="9" id="KW-0408">Iron</keyword>
<dbReference type="Gene3D" id="3.40.470.10">
    <property type="entry name" value="Uracil-DNA glycosylase-like domain"/>
    <property type="match status" value="1"/>
</dbReference>
<comment type="similarity">
    <text evidence="2">Belongs to the uracil-DNA glycosylase (UDG) superfamily. Type 4 (UDGa) family.</text>
</comment>
<gene>
    <name evidence="13" type="ORF">JZM60_10140</name>
</gene>